<dbReference type="PANTHER" id="PTHR46060">
    <property type="entry name" value="MARINER MOS1 TRANSPOSASE-LIKE PROTEIN"/>
    <property type="match status" value="1"/>
</dbReference>
<dbReference type="AlphaFoldDB" id="A0A6L2PS06"/>
<dbReference type="Pfam" id="PF01359">
    <property type="entry name" value="Transposase_1"/>
    <property type="match status" value="1"/>
</dbReference>
<dbReference type="InterPro" id="IPR001888">
    <property type="entry name" value="Transposase_1"/>
</dbReference>
<dbReference type="OrthoDB" id="10017160at2759"/>
<evidence type="ECO:0000313" key="1">
    <source>
        <dbReference type="EMBL" id="GFG35226.1"/>
    </source>
</evidence>
<dbReference type="InterPro" id="IPR036397">
    <property type="entry name" value="RNaseH_sf"/>
</dbReference>
<dbReference type="InterPro" id="IPR052709">
    <property type="entry name" value="Transposase-MT_Hybrid"/>
</dbReference>
<comment type="caution">
    <text evidence="1">The sequence shown here is derived from an EMBL/GenBank/DDBJ whole genome shotgun (WGS) entry which is preliminary data.</text>
</comment>
<proteinExistence type="predicted"/>
<sequence length="104" mass="12461">MKTVTLEACKQLLTRYESKGNDFPYSIFTADEIWVYHYDLELRSQSLGYHHSTSPRKKKFRTQPSAGSCMLTVFWDYRCLTWQEYMIKGKKINSMNYVKTLKWL</sequence>
<protein>
    <submittedName>
        <fullName evidence="1">Uncharacterized protein</fullName>
    </submittedName>
</protein>
<dbReference type="PANTHER" id="PTHR46060:SF1">
    <property type="entry name" value="MARINER MOS1 TRANSPOSASE-LIKE PROTEIN"/>
    <property type="match status" value="1"/>
</dbReference>
<reference evidence="2" key="1">
    <citation type="submission" date="2020-01" db="EMBL/GenBank/DDBJ databases">
        <title>Draft genome sequence of the Termite Coptotermes fromosanus.</title>
        <authorList>
            <person name="Itakura S."/>
            <person name="Yosikawa Y."/>
            <person name="Umezawa K."/>
        </authorList>
    </citation>
    <scope>NUCLEOTIDE SEQUENCE [LARGE SCALE GENOMIC DNA]</scope>
</reference>
<accession>A0A6L2PS06</accession>
<evidence type="ECO:0000313" key="2">
    <source>
        <dbReference type="Proteomes" id="UP000502823"/>
    </source>
</evidence>
<dbReference type="InParanoid" id="A0A6L2PS06"/>
<name>A0A6L2PS06_COPFO</name>
<gene>
    <name evidence="1" type="ORF">Cfor_01327</name>
</gene>
<dbReference type="Gene3D" id="3.30.420.10">
    <property type="entry name" value="Ribonuclease H-like superfamily/Ribonuclease H"/>
    <property type="match status" value="1"/>
</dbReference>
<dbReference type="EMBL" id="BLKM01000530">
    <property type="protein sequence ID" value="GFG35226.1"/>
    <property type="molecule type" value="Genomic_DNA"/>
</dbReference>
<keyword evidence="2" id="KW-1185">Reference proteome</keyword>
<dbReference type="Proteomes" id="UP000502823">
    <property type="component" value="Unassembled WGS sequence"/>
</dbReference>
<dbReference type="GO" id="GO:0003676">
    <property type="term" value="F:nucleic acid binding"/>
    <property type="evidence" value="ECO:0007669"/>
    <property type="project" value="InterPro"/>
</dbReference>
<organism evidence="1 2">
    <name type="scientific">Coptotermes formosanus</name>
    <name type="common">Formosan subterranean termite</name>
    <dbReference type="NCBI Taxonomy" id="36987"/>
    <lineage>
        <taxon>Eukaryota</taxon>
        <taxon>Metazoa</taxon>
        <taxon>Ecdysozoa</taxon>
        <taxon>Arthropoda</taxon>
        <taxon>Hexapoda</taxon>
        <taxon>Insecta</taxon>
        <taxon>Pterygota</taxon>
        <taxon>Neoptera</taxon>
        <taxon>Polyneoptera</taxon>
        <taxon>Dictyoptera</taxon>
        <taxon>Blattodea</taxon>
        <taxon>Blattoidea</taxon>
        <taxon>Termitoidae</taxon>
        <taxon>Rhinotermitidae</taxon>
        <taxon>Coptotermes</taxon>
    </lineage>
</organism>